<keyword evidence="2 4" id="KW-0442">Lipid degradation</keyword>
<keyword evidence="1 4" id="KW-0378">Hydrolase</keyword>
<dbReference type="SUPFAM" id="SSF52540">
    <property type="entry name" value="P-loop containing nucleoside triphosphate hydrolases"/>
    <property type="match status" value="1"/>
</dbReference>
<dbReference type="InterPro" id="IPR027417">
    <property type="entry name" value="P-loop_NTPase"/>
</dbReference>
<accession>A0A8J9Z9K7</accession>
<evidence type="ECO:0000313" key="7">
    <source>
        <dbReference type="EMBL" id="CAH1250218.1"/>
    </source>
</evidence>
<feature type="domain" description="PNPLA" evidence="6">
    <location>
        <begin position="614"/>
        <end position="850"/>
    </location>
</feature>
<organism evidence="7 8">
    <name type="scientific">Branchiostoma lanceolatum</name>
    <name type="common">Common lancelet</name>
    <name type="synonym">Amphioxus lanceolatum</name>
    <dbReference type="NCBI Taxonomy" id="7740"/>
    <lineage>
        <taxon>Eukaryota</taxon>
        <taxon>Metazoa</taxon>
        <taxon>Chordata</taxon>
        <taxon>Cephalochordata</taxon>
        <taxon>Leptocardii</taxon>
        <taxon>Amphioxiformes</taxon>
        <taxon>Branchiostomatidae</taxon>
        <taxon>Branchiostoma</taxon>
    </lineage>
</organism>
<dbReference type="InterPro" id="IPR016035">
    <property type="entry name" value="Acyl_Trfase/lysoPLipase"/>
</dbReference>
<dbReference type="Gene3D" id="3.40.50.300">
    <property type="entry name" value="P-loop containing nucleotide triphosphate hydrolases"/>
    <property type="match status" value="1"/>
</dbReference>
<evidence type="ECO:0000256" key="1">
    <source>
        <dbReference type="ARBA" id="ARBA00022801"/>
    </source>
</evidence>
<reference evidence="7" key="1">
    <citation type="submission" date="2022-01" db="EMBL/GenBank/DDBJ databases">
        <authorList>
            <person name="Braso-Vives M."/>
        </authorList>
    </citation>
    <scope>NUCLEOTIDE SEQUENCE</scope>
</reference>
<feature type="compositionally biased region" description="Low complexity" evidence="5">
    <location>
        <begin position="741"/>
        <end position="760"/>
    </location>
</feature>
<dbReference type="GO" id="GO:0004620">
    <property type="term" value="F:phospholipase activity"/>
    <property type="evidence" value="ECO:0007669"/>
    <property type="project" value="TreeGrafter"/>
</dbReference>
<feature type="short sequence motif" description="GXGXXG" evidence="4">
    <location>
        <begin position="618"/>
        <end position="623"/>
    </location>
</feature>
<dbReference type="PANTHER" id="PTHR24185">
    <property type="entry name" value="CALCIUM-INDEPENDENT PHOSPHOLIPASE A2-GAMMA"/>
    <property type="match status" value="1"/>
</dbReference>
<proteinExistence type="predicted"/>
<keyword evidence="8" id="KW-1185">Reference proteome</keyword>
<dbReference type="InterPro" id="IPR002641">
    <property type="entry name" value="PNPLA_dom"/>
</dbReference>
<dbReference type="GO" id="GO:0016042">
    <property type="term" value="P:lipid catabolic process"/>
    <property type="evidence" value="ECO:0007669"/>
    <property type="project" value="UniProtKB-UniRule"/>
</dbReference>
<sequence>MDGKETASQSRYQLVSLDTDNGKDPLVVNEALLDELTSQASSQDHVPVISFTGGSGVGKTTLVTNLVSVDVDIEDWPLVANAHQLEPETCGLHVYPGMDLPGVGDNGPISRTILVDTEGVGGQLPREVNKRLREEILMPQWLHSIVSEHSSKRRTLTQKVLPSLAFLLSDVVVYVHQNPTQDSTTLSNIINVAKAANQDTEHVWKPALIIVQNKQFVVDGYDYDSDITEAFFRDISEASELQKLFQEVVVIRVPTLTQKELHQQAVAVLRTSLSRLCNEVAHVRKQLSMSDFGAPILFPETVFWELCQSLIHVTNQEMQAKGHLSGGGKNLVSLASKRLRSLKTKDAFFDRFFAEIRNHVADKSLKSSDGLRKYRERYQEMAKVALHCLSLSIAFELSLNAQLLACTRKGILSTFEKDVVEILENAIRVVNSCRPCMAGSPMRGGVSFPCTLTAEEHGDFHENPEATIARPNGCLPIFEKLYNQWEGGIEGFSNLSSAQHLINDIQGAMDGKGIREMAESQARVLHEFFGSDVCNKTSVCCVCLGRSVDVFLPCSHAICSADHKLKALSGDKVFLCPFPHNESFTTAATRSKNDYQNDDPVAIPEAENVGIRVLALDGGGVLGLVQIAVLLNIHHLVSDFAPGVEIHELFDLIIGTSIGSLIGATIGLLHRSPTSVKEFYLRSIKNVFQKVGWKRFSGDVLAMLSGSRYSNAFLVSQLRDMYADLTLNGDEIPEDHKDQRQSTTSATQSSDSSGQKSASGNKRPSADSRASKTGRIELKLPIVACVVYDVDQQNVVTFSGHNCTHRARDVVLASMAAPPYFPPVKIFNNGRQQTYCDGGVGANCPAAEGRKLAKEVWPEKPVDLMLSLACRGRPPGTTSSFTASLVHFISRTEQIWDEMEKDNDCFVRVSPKTETRIHDWALDNADVDTLQGIIDKWIEKPATQSQLRHVACMLSAKFFYLGSFTPEVARWRPGQTCRVGIFQRKTRYTLQETDFRVVVKIGNSEVLCSVQPDPNKDGGFFVEFVCPRRDVTLSVQLCILGAEVDVSGSPFVFSVK</sequence>
<evidence type="ECO:0000259" key="6">
    <source>
        <dbReference type="PROSITE" id="PS51635"/>
    </source>
</evidence>
<evidence type="ECO:0000313" key="8">
    <source>
        <dbReference type="Proteomes" id="UP000838412"/>
    </source>
</evidence>
<feature type="short sequence motif" description="GXSXG" evidence="4">
    <location>
        <begin position="655"/>
        <end position="659"/>
    </location>
</feature>
<feature type="region of interest" description="Disordered" evidence="5">
    <location>
        <begin position="729"/>
        <end position="771"/>
    </location>
</feature>
<dbReference type="Pfam" id="PF01734">
    <property type="entry name" value="Patatin"/>
    <property type="match status" value="1"/>
</dbReference>
<evidence type="ECO:0000256" key="3">
    <source>
        <dbReference type="ARBA" id="ARBA00023098"/>
    </source>
</evidence>
<dbReference type="CDD" id="cd07199">
    <property type="entry name" value="Pat17_PNPLA8_PNPLA9_like"/>
    <property type="match status" value="1"/>
</dbReference>
<keyword evidence="3 4" id="KW-0443">Lipid metabolism</keyword>
<dbReference type="Gene3D" id="3.40.1090.10">
    <property type="entry name" value="Cytosolic phospholipase A2 catalytic domain"/>
    <property type="match status" value="1"/>
</dbReference>
<dbReference type="PROSITE" id="PS51635">
    <property type="entry name" value="PNPLA"/>
    <property type="match status" value="1"/>
</dbReference>
<feature type="short sequence motif" description="DGA/G" evidence="4">
    <location>
        <begin position="837"/>
        <end position="839"/>
    </location>
</feature>
<evidence type="ECO:0000256" key="5">
    <source>
        <dbReference type="SAM" id="MobiDB-lite"/>
    </source>
</evidence>
<dbReference type="OrthoDB" id="630895at2759"/>
<dbReference type="GO" id="GO:0016020">
    <property type="term" value="C:membrane"/>
    <property type="evidence" value="ECO:0007669"/>
    <property type="project" value="TreeGrafter"/>
</dbReference>
<dbReference type="SUPFAM" id="SSF52151">
    <property type="entry name" value="FabD/lysophospholipase-like"/>
    <property type="match status" value="1"/>
</dbReference>
<protein>
    <submittedName>
        <fullName evidence="7">PNPLA8 protein</fullName>
    </submittedName>
</protein>
<dbReference type="AlphaFoldDB" id="A0A8J9Z9K7"/>
<feature type="active site" description="Nucleophile" evidence="4">
    <location>
        <position position="657"/>
    </location>
</feature>
<dbReference type="PANTHER" id="PTHR24185:SF1">
    <property type="entry name" value="CALCIUM-INDEPENDENT PHOSPHOLIPASE A2-GAMMA"/>
    <property type="match status" value="1"/>
</dbReference>
<feature type="active site" description="Proton acceptor" evidence="4">
    <location>
        <position position="837"/>
    </location>
</feature>
<name>A0A8J9Z9K7_BRALA</name>
<dbReference type="EMBL" id="OV696703">
    <property type="protein sequence ID" value="CAH1250218.1"/>
    <property type="molecule type" value="Genomic_DNA"/>
</dbReference>
<evidence type="ECO:0000256" key="4">
    <source>
        <dbReference type="PROSITE-ProRule" id="PRU01161"/>
    </source>
</evidence>
<gene>
    <name evidence="7" type="primary">PNPLA8</name>
    <name evidence="7" type="ORF">BLAG_LOCUS11057</name>
</gene>
<dbReference type="GO" id="GO:0006631">
    <property type="term" value="P:fatty acid metabolic process"/>
    <property type="evidence" value="ECO:0007669"/>
    <property type="project" value="TreeGrafter"/>
</dbReference>
<evidence type="ECO:0000256" key="2">
    <source>
        <dbReference type="ARBA" id="ARBA00022963"/>
    </source>
</evidence>
<dbReference type="Proteomes" id="UP000838412">
    <property type="component" value="Chromosome 18"/>
</dbReference>